<sequence>MDIRSPFQAFLVVFLVVLTVEGKKHDTLEAREEKIRTVRDVEVEIDYEPVGCFRDEKKDRALSKLVKIFRKKGSLPDNKVIWDFWEDMSKVIQLCAESAFKEGYTAIVGLQYFGECWSGKDAAMTYSKHGKSGNCINGVGKASTNYIYRIKVNPLPVKSSSCSVEGQTYDEGDSMEVFNGDLKNGQCDQCTCSSGKLDDCHFLFDCVMNDSSCNGYVKTSAQCCPKCQKDVPSNAPVCKVNDQTYKQGDSLELLRDFHGNQLAECHQCTCMAGNLEKCHRIYYCEKNKAGCKSHIKIPGQCCPACARVVPKPSSPYCKVGARHYKDGESLEVSNMSTDKKTAACDQCSCKGGKIEGCHHLFHCIMDDPKCVRYEHRVDQCCPACVLANPKPPAHSCKINGRLFKDGESSEVLHQSADKSSIICQQCRCDAGKHKCHKIFDCDIQKQACEKSVKITGQCCPVCACYNNGQQLSPGDQWQKVSGEDCVTCTCQQGGIAHCTRKPGGCQSE</sequence>
<keyword evidence="6" id="KW-1185">Reference proteome</keyword>
<accession>A0A2B4RTV2</accession>
<dbReference type="PANTHER" id="PTHR46303">
    <property type="entry name" value="VWFC DOMAIN-CONTAINING PROTEIN"/>
    <property type="match status" value="1"/>
</dbReference>
<evidence type="ECO:0000256" key="2">
    <source>
        <dbReference type="ARBA" id="ARBA00023180"/>
    </source>
</evidence>
<dbReference type="PROSITE" id="PS01253">
    <property type="entry name" value="FN1_1"/>
    <property type="match status" value="1"/>
</dbReference>
<feature type="signal peptide" evidence="3">
    <location>
        <begin position="1"/>
        <end position="22"/>
    </location>
</feature>
<comment type="caution">
    <text evidence="5">The sequence shown here is derived from an EMBL/GenBank/DDBJ whole genome shotgun (WGS) entry which is preliminary data.</text>
</comment>
<dbReference type="PROSITE" id="PS50184">
    <property type="entry name" value="VWFC_2"/>
    <property type="match status" value="2"/>
</dbReference>
<feature type="domain" description="VWFC" evidence="4">
    <location>
        <begin position="394"/>
        <end position="463"/>
    </location>
</feature>
<reference evidence="6" key="1">
    <citation type="journal article" date="2017" name="bioRxiv">
        <title>Comparative analysis of the genomes of Stylophora pistillata and Acropora digitifera provides evidence for extensive differences between species of corals.</title>
        <authorList>
            <person name="Voolstra C.R."/>
            <person name="Li Y."/>
            <person name="Liew Y.J."/>
            <person name="Baumgarten S."/>
            <person name="Zoccola D."/>
            <person name="Flot J.-F."/>
            <person name="Tambutte S."/>
            <person name="Allemand D."/>
            <person name="Aranda M."/>
        </authorList>
    </citation>
    <scope>NUCLEOTIDE SEQUENCE [LARGE SCALE GENOMIC DNA]</scope>
</reference>
<organism evidence="5 6">
    <name type="scientific">Stylophora pistillata</name>
    <name type="common">Smooth cauliflower coral</name>
    <dbReference type="NCBI Taxonomy" id="50429"/>
    <lineage>
        <taxon>Eukaryota</taxon>
        <taxon>Metazoa</taxon>
        <taxon>Cnidaria</taxon>
        <taxon>Anthozoa</taxon>
        <taxon>Hexacorallia</taxon>
        <taxon>Scleractinia</taxon>
        <taxon>Astrocoeniina</taxon>
        <taxon>Pocilloporidae</taxon>
        <taxon>Stylophora</taxon>
    </lineage>
</organism>
<name>A0A2B4RTV2_STYPI</name>
<evidence type="ECO:0000256" key="1">
    <source>
        <dbReference type="ARBA" id="ARBA00023157"/>
    </source>
</evidence>
<dbReference type="SMART" id="SM00214">
    <property type="entry name" value="VWC"/>
    <property type="match status" value="4"/>
</dbReference>
<keyword evidence="2" id="KW-0325">Glycoprotein</keyword>
<dbReference type="InterPro" id="IPR000083">
    <property type="entry name" value="Fibronectin_type1"/>
</dbReference>
<dbReference type="GO" id="GO:0030154">
    <property type="term" value="P:cell differentiation"/>
    <property type="evidence" value="ECO:0007669"/>
    <property type="project" value="TreeGrafter"/>
</dbReference>
<feature type="chain" id="PRO_5013287426" evidence="3">
    <location>
        <begin position="23"/>
        <end position="508"/>
    </location>
</feature>
<feature type="domain" description="VWFC" evidence="4">
    <location>
        <begin position="236"/>
        <end position="306"/>
    </location>
</feature>
<keyword evidence="3" id="KW-0732">Signal</keyword>
<dbReference type="GO" id="GO:0030514">
    <property type="term" value="P:negative regulation of BMP signaling pathway"/>
    <property type="evidence" value="ECO:0007669"/>
    <property type="project" value="TreeGrafter"/>
</dbReference>
<dbReference type="GO" id="GO:0005615">
    <property type="term" value="C:extracellular space"/>
    <property type="evidence" value="ECO:0007669"/>
    <property type="project" value="TreeGrafter"/>
</dbReference>
<evidence type="ECO:0000256" key="3">
    <source>
        <dbReference type="SAM" id="SignalP"/>
    </source>
</evidence>
<dbReference type="STRING" id="50429.A0A2B4RTV2"/>
<dbReference type="AlphaFoldDB" id="A0A2B4RTV2"/>
<dbReference type="GO" id="GO:0036122">
    <property type="term" value="F:BMP binding"/>
    <property type="evidence" value="ECO:0007669"/>
    <property type="project" value="TreeGrafter"/>
</dbReference>
<protein>
    <submittedName>
        <fullName evidence="5">Extracellular matrix protein FRAS1</fullName>
    </submittedName>
</protein>
<keyword evidence="1" id="KW-1015">Disulfide bond</keyword>
<dbReference type="PANTHER" id="PTHR46303:SF1">
    <property type="entry name" value="VWFC DOMAIN-CONTAINING PROTEIN"/>
    <property type="match status" value="1"/>
</dbReference>
<proteinExistence type="predicted"/>
<dbReference type="Proteomes" id="UP000225706">
    <property type="component" value="Unassembled WGS sequence"/>
</dbReference>
<evidence type="ECO:0000259" key="4">
    <source>
        <dbReference type="PROSITE" id="PS50184"/>
    </source>
</evidence>
<dbReference type="EMBL" id="LSMT01000310">
    <property type="protein sequence ID" value="PFX20596.1"/>
    <property type="molecule type" value="Genomic_DNA"/>
</dbReference>
<evidence type="ECO:0000313" key="5">
    <source>
        <dbReference type="EMBL" id="PFX20596.1"/>
    </source>
</evidence>
<dbReference type="OrthoDB" id="5952633at2759"/>
<dbReference type="Gene3D" id="2.10.70.10">
    <property type="entry name" value="Complement Module, domain 1"/>
    <property type="match status" value="1"/>
</dbReference>
<dbReference type="SUPFAM" id="SSF57603">
    <property type="entry name" value="FnI-like domain"/>
    <property type="match status" value="1"/>
</dbReference>
<evidence type="ECO:0000313" key="6">
    <source>
        <dbReference type="Proteomes" id="UP000225706"/>
    </source>
</evidence>
<dbReference type="InterPro" id="IPR045717">
    <property type="entry name" value="CHRDL1/2"/>
</dbReference>
<gene>
    <name evidence="5" type="primary">Fras1</name>
    <name evidence="5" type="ORF">AWC38_SpisGene14938</name>
</gene>
<dbReference type="InterPro" id="IPR001007">
    <property type="entry name" value="VWF_dom"/>
</dbReference>